<dbReference type="Gene3D" id="3.40.50.1820">
    <property type="entry name" value="alpha/beta hydrolase"/>
    <property type="match status" value="1"/>
</dbReference>
<dbReference type="Proteomes" id="UP000005270">
    <property type="component" value="Chromosome"/>
</dbReference>
<name>I3TFD9_THEC1</name>
<evidence type="ECO:0000256" key="1">
    <source>
        <dbReference type="ARBA" id="ARBA00022801"/>
    </source>
</evidence>
<dbReference type="eggNOG" id="arCOG02527">
    <property type="taxonomic scope" value="Archaea"/>
</dbReference>
<proteinExistence type="predicted"/>
<sequence length="580" mass="65080">MGLGDVARVVESIVYTPTYTLLGVDYRGRVVYQTMEGGFNSIWAYDPATGERRRLVSATVHWPGEVSLDKRRVPFTRDVGRGREAQVIGFVDLEKDEEVVVENMEPVRVLGFRDTGSEIAFAGASADRISLYVYRRGRVEEVLRLDSYAHVSDFDGRLVVGSGNLRKDPRSSEVFVYDARTGEMRVATPREGSVNESPVITSGGRVLFETNAYTGDAKELAFYDPATGEFQRLGYPGSDYEAYGPVEHLFYREFGGRLFVVGKKNGRSRLFVDGRAVETPPGTVVNAYPHGERVYFTYTSLRRPTGIYAYEEGSVREVLVSKLPPEVEEAFGEVDFVVARSPDGVEVPTFVFKSRRPRREFVVYVHGGPWWETADEWNTRVAPLVALGFNVVAPNFRGSTGYGERFRLMDIGDPGGGDLLDVEAATRWGLEAGLGERAFIWGYSYGGYMTLWAMTRRPELYKCGVAGAPVADWAEMYELSDAVFREFIDILFDKKRELWRERSPSTYAEDLKSPLAIVQPQNDSRTPLQPVLHFVEKLMKAGKTFELHVIPDIGHAITRPDKLAQVLVYAANFLDKCSQL</sequence>
<dbReference type="Gene3D" id="2.130.10.150">
    <property type="entry name" value="Peptidase/esterase 'gauge' domain"/>
    <property type="match status" value="1"/>
</dbReference>
<protein>
    <submittedName>
        <fullName evidence="4">Acylaminoacyl-peptidase, putative (ApeH-2)</fullName>
    </submittedName>
</protein>
<dbReference type="HOGENOM" id="CLU_482043_0_0_2"/>
<dbReference type="PANTHER" id="PTHR42776">
    <property type="entry name" value="SERINE PEPTIDASE S9 FAMILY MEMBER"/>
    <property type="match status" value="1"/>
</dbReference>
<dbReference type="EMBL" id="CP003531">
    <property type="protein sequence ID" value="AFK51477.1"/>
    <property type="molecule type" value="Genomic_DNA"/>
</dbReference>
<keyword evidence="5" id="KW-1185">Reference proteome</keyword>
<dbReference type="GO" id="GO:0004252">
    <property type="term" value="F:serine-type endopeptidase activity"/>
    <property type="evidence" value="ECO:0007669"/>
    <property type="project" value="TreeGrafter"/>
</dbReference>
<feature type="domain" description="Acylamino-acid-releasing enzyme-like N-terminal" evidence="3">
    <location>
        <begin position="40"/>
        <end position="308"/>
    </location>
</feature>
<evidence type="ECO:0000313" key="5">
    <source>
        <dbReference type="Proteomes" id="UP000005270"/>
    </source>
</evidence>
<dbReference type="InParanoid" id="I3TFD9"/>
<dbReference type="InterPro" id="IPR054035">
    <property type="entry name" value="APH-like_N"/>
</dbReference>
<dbReference type="SUPFAM" id="SSF50993">
    <property type="entry name" value="Peptidase/esterase 'gauge' domain"/>
    <property type="match status" value="1"/>
</dbReference>
<dbReference type="FunCoup" id="I3TFD9">
    <property type="interactions" value="49"/>
</dbReference>
<evidence type="ECO:0000259" key="3">
    <source>
        <dbReference type="Pfam" id="PF22173"/>
    </source>
</evidence>
<dbReference type="OrthoDB" id="31240at2157"/>
<dbReference type="Pfam" id="PF22173">
    <property type="entry name" value="APH-like_N"/>
    <property type="match status" value="1"/>
</dbReference>
<dbReference type="PANTHER" id="PTHR42776:SF27">
    <property type="entry name" value="DIPEPTIDYL PEPTIDASE FAMILY MEMBER 6"/>
    <property type="match status" value="1"/>
</dbReference>
<accession>I3TFD9</accession>
<evidence type="ECO:0000313" key="4">
    <source>
        <dbReference type="EMBL" id="AFK51477.1"/>
    </source>
</evidence>
<dbReference type="eggNOG" id="arCOG01646">
    <property type="taxonomic scope" value="Archaea"/>
</dbReference>
<dbReference type="KEGG" id="thg:TCELL_1054"/>
<dbReference type="AlphaFoldDB" id="I3TFD9"/>
<dbReference type="STRING" id="1184251.TCELL_1054"/>
<dbReference type="Pfam" id="PF00326">
    <property type="entry name" value="Peptidase_S9"/>
    <property type="match status" value="1"/>
</dbReference>
<dbReference type="GeneID" id="13013373"/>
<dbReference type="GO" id="GO:0006508">
    <property type="term" value="P:proteolysis"/>
    <property type="evidence" value="ECO:0007669"/>
    <property type="project" value="InterPro"/>
</dbReference>
<organism evidence="4 5">
    <name type="scientific">Thermogladius calderae (strain DSM 22663 / VKM B-2946 / 1633)</name>
    <dbReference type="NCBI Taxonomy" id="1184251"/>
    <lineage>
        <taxon>Archaea</taxon>
        <taxon>Thermoproteota</taxon>
        <taxon>Thermoprotei</taxon>
        <taxon>Desulfurococcales</taxon>
        <taxon>Desulfurococcaceae</taxon>
        <taxon>Thermogladius</taxon>
    </lineage>
</organism>
<dbReference type="InterPro" id="IPR001375">
    <property type="entry name" value="Peptidase_S9_cat"/>
</dbReference>
<dbReference type="RefSeq" id="WP_014737727.1">
    <property type="nucleotide sequence ID" value="NC_017954.1"/>
</dbReference>
<dbReference type="SUPFAM" id="SSF53474">
    <property type="entry name" value="alpha/beta-Hydrolases"/>
    <property type="match status" value="1"/>
</dbReference>
<feature type="domain" description="Peptidase S9 prolyl oligopeptidase catalytic" evidence="2">
    <location>
        <begin position="379"/>
        <end position="578"/>
    </location>
</feature>
<gene>
    <name evidence="4" type="ordered locus">TCELL_1054</name>
</gene>
<dbReference type="InterPro" id="IPR029058">
    <property type="entry name" value="AB_hydrolase_fold"/>
</dbReference>
<keyword evidence="1" id="KW-0378">Hydrolase</keyword>
<reference evidence="4 5" key="1">
    <citation type="journal article" date="2012" name="J. Bacteriol.">
        <title>Complete genome sequence of the hyperthermophilic cellulolytic Crenarchaeon 'Thermogladius cellulolyticus' 1633.</title>
        <authorList>
            <person name="Mardanov A.V."/>
            <person name="Kochetkova T.V."/>
            <person name="Beletsky A.V."/>
            <person name="Bonch-Osmolovskaya E.A."/>
            <person name="Ravin N.V."/>
            <person name="Skryabin K.G."/>
        </authorList>
    </citation>
    <scope>NUCLEOTIDE SEQUENCE [LARGE SCALE GENOMIC DNA]</scope>
    <source>
        <strain evidence="5">DSM 22663 / VKM B-2946 / 1633</strain>
    </source>
</reference>
<evidence type="ECO:0000259" key="2">
    <source>
        <dbReference type="Pfam" id="PF00326"/>
    </source>
</evidence>